<dbReference type="EMBL" id="CADCWD010000090">
    <property type="protein sequence ID" value="CAA9547518.1"/>
    <property type="molecule type" value="Genomic_DNA"/>
</dbReference>
<dbReference type="AlphaFoldDB" id="A0A6J4UGP4"/>
<gene>
    <name evidence="3" type="ORF">AVDCRST_MAG23-2682</name>
</gene>
<dbReference type="Pfam" id="PF07238">
    <property type="entry name" value="PilZ"/>
    <property type="match status" value="1"/>
</dbReference>
<evidence type="ECO:0000313" key="3">
    <source>
        <dbReference type="EMBL" id="CAA9547518.1"/>
    </source>
</evidence>
<protein>
    <recommendedName>
        <fullName evidence="2">PilZ domain-containing protein</fullName>
    </recommendedName>
</protein>
<feature type="region of interest" description="Disordered" evidence="1">
    <location>
        <begin position="1"/>
        <end position="25"/>
    </location>
</feature>
<sequence>MKSDQDRPDDFVARQRERTPVSSKTSLRSDEWYDVEVRVRDVSQSGFMAECAQPIRIGSTVSLDVPGIGPVHAQVRWQVGGRMGGLFLDPISLTQCEWTAVRSEAPRVPA</sequence>
<evidence type="ECO:0000259" key="2">
    <source>
        <dbReference type="Pfam" id="PF07238"/>
    </source>
</evidence>
<dbReference type="SUPFAM" id="SSF141371">
    <property type="entry name" value="PilZ domain-like"/>
    <property type="match status" value="1"/>
</dbReference>
<reference evidence="3" key="1">
    <citation type="submission" date="2020-02" db="EMBL/GenBank/DDBJ databases">
        <authorList>
            <person name="Meier V. D."/>
        </authorList>
    </citation>
    <scope>NUCLEOTIDE SEQUENCE</scope>
    <source>
        <strain evidence="3">AVDCRST_MAG23</strain>
    </source>
</reference>
<name>A0A6J4UGP4_9SPHN</name>
<feature type="domain" description="PilZ" evidence="2">
    <location>
        <begin position="14"/>
        <end position="95"/>
    </location>
</feature>
<evidence type="ECO:0000256" key="1">
    <source>
        <dbReference type="SAM" id="MobiDB-lite"/>
    </source>
</evidence>
<proteinExistence type="predicted"/>
<dbReference type="InterPro" id="IPR009875">
    <property type="entry name" value="PilZ_domain"/>
</dbReference>
<organism evidence="3">
    <name type="scientific">uncultured Sphingosinicella sp</name>
    <dbReference type="NCBI Taxonomy" id="478748"/>
    <lineage>
        <taxon>Bacteria</taxon>
        <taxon>Pseudomonadati</taxon>
        <taxon>Pseudomonadota</taxon>
        <taxon>Alphaproteobacteria</taxon>
        <taxon>Sphingomonadales</taxon>
        <taxon>Sphingosinicellaceae</taxon>
        <taxon>Sphingosinicella</taxon>
        <taxon>environmental samples</taxon>
    </lineage>
</organism>
<feature type="compositionally biased region" description="Basic and acidic residues" evidence="1">
    <location>
        <begin position="1"/>
        <end position="19"/>
    </location>
</feature>
<accession>A0A6J4UGP4</accession>
<dbReference type="GO" id="GO:0035438">
    <property type="term" value="F:cyclic-di-GMP binding"/>
    <property type="evidence" value="ECO:0007669"/>
    <property type="project" value="InterPro"/>
</dbReference>